<name>A0A832FWB9_9CREN</name>
<sequence>MNKGDHKIVITNLEGFNAINLLVLIPQSVYKEILSNAKLLFSDKTKIYILEAESDMYQYNVEAVENIGASNGKEVIISTNSLVEQYIEIVSDGYYVVALRFKGALEITIDNSKYVLTSYSENFTHIDPIYLSEGLHRIVIRYSGEDYLHYSTLDVVWIYSVEDSRGKLENIYNLFYSINEDIEVVEYARIDPTQWVSRVYAKKPFFLVFAETYSSNWKAYVYRNNSLINVVSSLPVYGVINGFWIDAIGNLTVVIRYIPQNLFEIGIKITATSLAMCLLCLMLPGIRKTVKYLYSV</sequence>
<keyword evidence="1" id="KW-0472">Membrane</keyword>
<reference evidence="2" key="1">
    <citation type="journal article" date="2020" name="mSystems">
        <title>Genome- and Community-Level Interaction Insights into Carbon Utilization and Element Cycling Functions of Hydrothermarchaeota in Hydrothermal Sediment.</title>
        <authorList>
            <person name="Zhou Z."/>
            <person name="Liu Y."/>
            <person name="Xu W."/>
            <person name="Pan J."/>
            <person name="Luo Z.H."/>
            <person name="Li M."/>
        </authorList>
    </citation>
    <scope>NUCLEOTIDE SEQUENCE</scope>
    <source>
        <strain evidence="2">SpSt-667</strain>
    </source>
</reference>
<protein>
    <submittedName>
        <fullName evidence="2">Uncharacterized protein</fullName>
    </submittedName>
</protein>
<proteinExistence type="predicted"/>
<dbReference type="AlphaFoldDB" id="A0A832FWB9"/>
<gene>
    <name evidence="2" type="ORF">ENU41_03365</name>
</gene>
<evidence type="ECO:0000313" key="2">
    <source>
        <dbReference type="EMBL" id="HGQ35700.1"/>
    </source>
</evidence>
<organism evidence="2">
    <name type="scientific">Ignisphaera aggregans</name>
    <dbReference type="NCBI Taxonomy" id="334771"/>
    <lineage>
        <taxon>Archaea</taxon>
        <taxon>Thermoproteota</taxon>
        <taxon>Thermoprotei</taxon>
        <taxon>Desulfurococcales</taxon>
        <taxon>Desulfurococcaceae</taxon>
        <taxon>Ignisphaera</taxon>
    </lineage>
</organism>
<evidence type="ECO:0000256" key="1">
    <source>
        <dbReference type="SAM" id="Phobius"/>
    </source>
</evidence>
<accession>A0A832FWB9</accession>
<keyword evidence="1" id="KW-0812">Transmembrane</keyword>
<feature type="transmembrane region" description="Helical" evidence="1">
    <location>
        <begin position="265"/>
        <end position="286"/>
    </location>
</feature>
<feature type="transmembrane region" description="Helical" evidence="1">
    <location>
        <begin position="227"/>
        <end position="245"/>
    </location>
</feature>
<keyword evidence="1" id="KW-1133">Transmembrane helix</keyword>
<dbReference type="EMBL" id="DTCK01000018">
    <property type="protein sequence ID" value="HGQ35700.1"/>
    <property type="molecule type" value="Genomic_DNA"/>
</dbReference>
<comment type="caution">
    <text evidence="2">The sequence shown here is derived from an EMBL/GenBank/DDBJ whole genome shotgun (WGS) entry which is preliminary data.</text>
</comment>